<evidence type="ECO:0000313" key="1">
    <source>
        <dbReference type="EMBL" id="KAI5671989.1"/>
    </source>
</evidence>
<accession>A0ACC0BH40</accession>
<evidence type="ECO:0000313" key="2">
    <source>
        <dbReference type="Proteomes" id="UP001060085"/>
    </source>
</evidence>
<reference evidence="2" key="1">
    <citation type="journal article" date="2023" name="Nat. Plants">
        <title>Single-cell RNA sequencing provides a high-resolution roadmap for understanding the multicellular compartmentation of specialized metabolism.</title>
        <authorList>
            <person name="Sun S."/>
            <person name="Shen X."/>
            <person name="Li Y."/>
            <person name="Li Y."/>
            <person name="Wang S."/>
            <person name="Li R."/>
            <person name="Zhang H."/>
            <person name="Shen G."/>
            <person name="Guo B."/>
            <person name="Wei J."/>
            <person name="Xu J."/>
            <person name="St-Pierre B."/>
            <person name="Chen S."/>
            <person name="Sun C."/>
        </authorList>
    </citation>
    <scope>NUCLEOTIDE SEQUENCE [LARGE SCALE GENOMIC DNA]</scope>
</reference>
<proteinExistence type="predicted"/>
<organism evidence="1 2">
    <name type="scientific">Catharanthus roseus</name>
    <name type="common">Madagascar periwinkle</name>
    <name type="synonym">Vinca rosea</name>
    <dbReference type="NCBI Taxonomy" id="4058"/>
    <lineage>
        <taxon>Eukaryota</taxon>
        <taxon>Viridiplantae</taxon>
        <taxon>Streptophyta</taxon>
        <taxon>Embryophyta</taxon>
        <taxon>Tracheophyta</taxon>
        <taxon>Spermatophyta</taxon>
        <taxon>Magnoliopsida</taxon>
        <taxon>eudicotyledons</taxon>
        <taxon>Gunneridae</taxon>
        <taxon>Pentapetalae</taxon>
        <taxon>asterids</taxon>
        <taxon>lamiids</taxon>
        <taxon>Gentianales</taxon>
        <taxon>Apocynaceae</taxon>
        <taxon>Rauvolfioideae</taxon>
        <taxon>Vinceae</taxon>
        <taxon>Catharanthinae</taxon>
        <taxon>Catharanthus</taxon>
    </lineage>
</organism>
<sequence>MQQPSEVSSFETSEMLATFLASTPLLDQSWKLCSHANTAAPQNYVVNQIENVTYLAFSGVQTIAGLDPSCRNLVPLEIAGNGLFSALHRHVEGEKPVMVHSGLLSLFLSFHATQNFQNQMLEIISKSKSLVFTGHSVGGTIASLSAIWFLSHLQSIAYPFTVICITYGSPMLGNESFSRAILQERWGGNFFHVVAQHDLVPRLLFAPSVPIIPHLPTLVHFWHLAMRSPYYKQFANQISEEKNAQLFRIVLQSLEEALKSIGAENSEENLFWPFGNYIFCSSKGSICLENSIAVIKFLFLMLLKASPSSSIEDHLNYENYVSRVCWQILSTRSFIDGNLPESSYEAGIMLALQASDTSSSDPVSIPANDCLKTAKQMGCRPNLNCANLAIGLSKINPLRAQIEWYKATCDDSDDQLGYYDCFKRRGASKKEFKVNMNRIKLSKFWNEVIAMLERNQLPYDFHKRSKWVNASQFYKLLVEPLDIAEYYRRGEHLRKGHYMMHGRERRYIIFDKWWKDRKVGDDHTCKLRSTFASLTQDSCFWARVEEAREWLNCVRSESDARKQSLLWESINKFDQYARGLIERREVSKDVLAKNSSYILFVEEWRELKSQLQLLPTHVSAGFLDGEGSSSLDYIMGK</sequence>
<comment type="caution">
    <text evidence="1">The sequence shown here is derived from an EMBL/GenBank/DDBJ whole genome shotgun (WGS) entry which is preliminary data.</text>
</comment>
<gene>
    <name evidence="1" type="ORF">M9H77_12353</name>
</gene>
<keyword evidence="2" id="KW-1185">Reference proteome</keyword>
<protein>
    <submittedName>
        <fullName evidence="1">Uncharacterized protein</fullName>
    </submittedName>
</protein>
<dbReference type="EMBL" id="CM044703">
    <property type="protein sequence ID" value="KAI5671989.1"/>
    <property type="molecule type" value="Genomic_DNA"/>
</dbReference>
<dbReference type="Proteomes" id="UP001060085">
    <property type="component" value="Linkage Group LG03"/>
</dbReference>
<name>A0ACC0BH40_CATRO</name>